<evidence type="ECO:0000256" key="1">
    <source>
        <dbReference type="SAM" id="MobiDB-lite"/>
    </source>
</evidence>
<feature type="compositionally biased region" description="Basic and acidic residues" evidence="1">
    <location>
        <begin position="1"/>
        <end position="28"/>
    </location>
</feature>
<name>A0A6J4VIW7_9BACT</name>
<accession>A0A6J4VIW7</accession>
<keyword evidence="2" id="KW-0131">Cell cycle</keyword>
<dbReference type="AlphaFoldDB" id="A0A6J4VIW7"/>
<keyword evidence="2" id="KW-0132">Cell division</keyword>
<dbReference type="EMBL" id="CADCWM010000740">
    <property type="protein sequence ID" value="CAA9578599.1"/>
    <property type="molecule type" value="Genomic_DNA"/>
</dbReference>
<protein>
    <submittedName>
        <fullName evidence="2">Cell division integral membrane protein, YggT and half-length relatives</fullName>
    </submittedName>
</protein>
<organism evidence="2">
    <name type="scientific">uncultured Thermomicrobiales bacterium</name>
    <dbReference type="NCBI Taxonomy" id="1645740"/>
    <lineage>
        <taxon>Bacteria</taxon>
        <taxon>Pseudomonadati</taxon>
        <taxon>Thermomicrobiota</taxon>
        <taxon>Thermomicrobia</taxon>
        <taxon>Thermomicrobiales</taxon>
        <taxon>environmental samples</taxon>
    </lineage>
</organism>
<reference evidence="2" key="1">
    <citation type="submission" date="2020-02" db="EMBL/GenBank/DDBJ databases">
        <authorList>
            <person name="Meier V. D."/>
        </authorList>
    </citation>
    <scope>NUCLEOTIDE SEQUENCE</scope>
    <source>
        <strain evidence="2">AVDCRST_MAG88</strain>
    </source>
</reference>
<feature type="compositionally biased region" description="Basic and acidic residues" evidence="1">
    <location>
        <begin position="84"/>
        <end position="96"/>
    </location>
</feature>
<dbReference type="GO" id="GO:0051301">
    <property type="term" value="P:cell division"/>
    <property type="evidence" value="ECO:0007669"/>
    <property type="project" value="UniProtKB-KW"/>
</dbReference>
<feature type="compositionally biased region" description="Basic residues" evidence="1">
    <location>
        <begin position="29"/>
        <end position="39"/>
    </location>
</feature>
<gene>
    <name evidence="2" type="ORF">AVDCRST_MAG88-3068</name>
</gene>
<feature type="non-terminal residue" evidence="2">
    <location>
        <position position="96"/>
    </location>
</feature>
<feature type="region of interest" description="Disordered" evidence="1">
    <location>
        <begin position="1"/>
        <end position="96"/>
    </location>
</feature>
<proteinExistence type="predicted"/>
<evidence type="ECO:0000313" key="2">
    <source>
        <dbReference type="EMBL" id="CAA9578599.1"/>
    </source>
</evidence>
<feature type="non-terminal residue" evidence="2">
    <location>
        <position position="1"/>
    </location>
</feature>
<sequence length="96" mass="11296">ELAHRARPDGDQDLRLPAHRVRDPELARRLQRRQPAQRRGPHDRQLPPRRHRAVAAADPERPAQSRRHRRVPDHPDPASLVPVEPDRRVRLRADRL</sequence>